<accession>A0A8H5F480</accession>
<keyword evidence="3" id="KW-1185">Reference proteome</keyword>
<dbReference type="AlphaFoldDB" id="A0A8H5F480"/>
<name>A0A8H5F480_9AGAR</name>
<comment type="caution">
    <text evidence="2">The sequence shown here is derived from an EMBL/GenBank/DDBJ whole genome shotgun (WGS) entry which is preliminary data.</text>
</comment>
<dbReference type="Proteomes" id="UP000541558">
    <property type="component" value="Unassembled WGS sequence"/>
</dbReference>
<reference evidence="2 3" key="1">
    <citation type="journal article" date="2020" name="ISME J.">
        <title>Uncovering the hidden diversity of litter-decomposition mechanisms in mushroom-forming fungi.</title>
        <authorList>
            <person name="Floudas D."/>
            <person name="Bentzer J."/>
            <person name="Ahren D."/>
            <person name="Johansson T."/>
            <person name="Persson P."/>
            <person name="Tunlid A."/>
        </authorList>
    </citation>
    <scope>NUCLEOTIDE SEQUENCE [LARGE SCALE GENOMIC DNA]</scope>
    <source>
        <strain evidence="2 3">CBS 175.51</strain>
    </source>
</reference>
<evidence type="ECO:0000256" key="1">
    <source>
        <dbReference type="SAM" id="Phobius"/>
    </source>
</evidence>
<dbReference type="EMBL" id="JAACJK010000167">
    <property type="protein sequence ID" value="KAF5322977.1"/>
    <property type="molecule type" value="Genomic_DNA"/>
</dbReference>
<evidence type="ECO:0000313" key="3">
    <source>
        <dbReference type="Proteomes" id="UP000541558"/>
    </source>
</evidence>
<evidence type="ECO:0000313" key="2">
    <source>
        <dbReference type="EMBL" id="KAF5322977.1"/>
    </source>
</evidence>
<gene>
    <name evidence="2" type="ORF">D9611_009366</name>
</gene>
<keyword evidence="1" id="KW-0472">Membrane</keyword>
<keyword evidence="1" id="KW-1133">Transmembrane helix</keyword>
<feature type="transmembrane region" description="Helical" evidence="1">
    <location>
        <begin position="219"/>
        <end position="236"/>
    </location>
</feature>
<protein>
    <submittedName>
        <fullName evidence="2">Uncharacterized protein</fullName>
    </submittedName>
</protein>
<organism evidence="2 3">
    <name type="scientific">Ephemerocybe angulata</name>
    <dbReference type="NCBI Taxonomy" id="980116"/>
    <lineage>
        <taxon>Eukaryota</taxon>
        <taxon>Fungi</taxon>
        <taxon>Dikarya</taxon>
        <taxon>Basidiomycota</taxon>
        <taxon>Agaricomycotina</taxon>
        <taxon>Agaricomycetes</taxon>
        <taxon>Agaricomycetidae</taxon>
        <taxon>Agaricales</taxon>
        <taxon>Agaricineae</taxon>
        <taxon>Psathyrellaceae</taxon>
        <taxon>Ephemerocybe</taxon>
    </lineage>
</organism>
<proteinExistence type="predicted"/>
<keyword evidence="1" id="KW-0812">Transmembrane</keyword>
<sequence>MSTAETLTLVDVEKILAQWAVNGPTRAEQDQFIATVIQDLNDPQKVGGFQRNIEEVGIWANEVDAAFDRVSRSMEDIFQRYGSTFPELARFRDDWNSYNRRWVTHLLLSRDVASEHVSILRRFDQVFLDMVEHIQTDQDRLHVIVELQKFIDEDHASSDRMAQGFFALKNDITNFVERFDAYVEQKGAELHEQAVSLRREIDGVMKEIVGLNLQARFKLYLFEIFSATAALLGTVVAGTATLIGLLGVVAAAAVLVFLLAERVSAEVRLARARQALAVVNAQQQALARLKGDFDGLKPDINLICERLVMFGEIWQSVSAHHHHEPGTVADRDQVRTESIRFQTHLKLGMDAVSDARFRQEVRLARDTCGPLQAGLEKYAAQLGTRGKRE</sequence>
<dbReference type="OrthoDB" id="3198211at2759"/>
<dbReference type="Gene3D" id="1.20.1170.10">
    <property type="match status" value="1"/>
</dbReference>